<evidence type="ECO:0000313" key="1">
    <source>
        <dbReference type="EMBL" id="BCI56144.1"/>
    </source>
</evidence>
<evidence type="ECO:0000313" key="2">
    <source>
        <dbReference type="Proteomes" id="UP000515734"/>
    </source>
</evidence>
<dbReference type="EMBL" id="AP023287">
    <property type="protein sequence ID" value="BCI56144.1"/>
    <property type="molecule type" value="Genomic_DNA"/>
</dbReference>
<organism evidence="1 2">
    <name type="scientific">Mycolicibacterium litorale</name>
    <dbReference type="NCBI Taxonomy" id="758802"/>
    <lineage>
        <taxon>Bacteria</taxon>
        <taxon>Bacillati</taxon>
        <taxon>Actinomycetota</taxon>
        <taxon>Actinomycetes</taxon>
        <taxon>Mycobacteriales</taxon>
        <taxon>Mycobacteriaceae</taxon>
        <taxon>Mycolicibacterium</taxon>
    </lineage>
</organism>
<proteinExistence type="predicted"/>
<dbReference type="AlphaFoldDB" id="A0A6S6PBM1"/>
<dbReference type="Proteomes" id="UP000515734">
    <property type="component" value="Chromosome"/>
</dbReference>
<name>A0A6S6PBM1_9MYCO</name>
<protein>
    <submittedName>
        <fullName evidence="1">Uncharacterized protein</fullName>
    </submittedName>
</protein>
<gene>
    <name evidence="1" type="ORF">NIIDNTM18_54220</name>
</gene>
<accession>A0A6S6PBM1</accession>
<sequence length="84" mass="8998">MTASRLCTARWDNSLSSDNASAAGSALTFPIGMAIEVESIRTAVAEAHTVRRSERRTRVTLILRILGSRTDRGPAVDVLGKATN</sequence>
<reference evidence="1 2" key="1">
    <citation type="submission" date="2020-07" db="EMBL/GenBank/DDBJ databases">
        <title>Complete genome sequence of Mycolicibacterium litorale like strain isolated from cardiac implantable electronic device infection.</title>
        <authorList>
            <person name="Fukano H."/>
            <person name="Miyama H."/>
            <person name="Hoshino Y."/>
        </authorList>
    </citation>
    <scope>NUCLEOTIDE SEQUENCE [LARGE SCALE GENOMIC DNA]</scope>
    <source>
        <strain evidence="1 2">NIIDNTM18</strain>
    </source>
</reference>